<proteinExistence type="predicted"/>
<evidence type="ECO:0000256" key="1">
    <source>
        <dbReference type="SAM" id="Phobius"/>
    </source>
</evidence>
<name>A0A974BLL3_SEDHY</name>
<evidence type="ECO:0000313" key="2">
    <source>
        <dbReference type="EMBL" id="NYB75423.1"/>
    </source>
</evidence>
<dbReference type="Proteomes" id="UP000611629">
    <property type="component" value="Unassembled WGS sequence"/>
</dbReference>
<accession>A0A974BLL3</accession>
<dbReference type="InterPro" id="IPR049971">
    <property type="entry name" value="CLC_0170-like"/>
</dbReference>
<feature type="transmembrane region" description="Helical" evidence="1">
    <location>
        <begin position="45"/>
        <end position="63"/>
    </location>
</feature>
<organism evidence="2 3">
    <name type="scientific">Sedimentibacter hydroxybenzoicus DSM 7310</name>
    <dbReference type="NCBI Taxonomy" id="1123245"/>
    <lineage>
        <taxon>Bacteria</taxon>
        <taxon>Bacillati</taxon>
        <taxon>Bacillota</taxon>
        <taxon>Tissierellia</taxon>
        <taxon>Sedimentibacter</taxon>
    </lineage>
</organism>
<reference evidence="2" key="1">
    <citation type="submission" date="2020-07" db="EMBL/GenBank/DDBJ databases">
        <title>Genomic analysis of a strain of Sedimentibacter Hydroxybenzoicus DSM7310.</title>
        <authorList>
            <person name="Ma S."/>
        </authorList>
    </citation>
    <scope>NUCLEOTIDE SEQUENCE</scope>
    <source>
        <strain evidence="2">DSM 7310</strain>
    </source>
</reference>
<dbReference type="EMBL" id="JACBNQ010000021">
    <property type="protein sequence ID" value="NYB75423.1"/>
    <property type="molecule type" value="Genomic_DNA"/>
</dbReference>
<gene>
    <name evidence="2" type="ORF">HZF24_14840</name>
</gene>
<comment type="caution">
    <text evidence="2">The sequence shown here is derived from an EMBL/GenBank/DDBJ whole genome shotgun (WGS) entry which is preliminary data.</text>
</comment>
<keyword evidence="1" id="KW-0472">Membrane</keyword>
<sequence length="66" mass="7615">MSLINHIKPILNSDVIIIFLIISYILIFRTSKGLKRKNFHRDYKIVRFTGIIYGLIAIAAIVTKNI</sequence>
<feature type="transmembrane region" description="Helical" evidence="1">
    <location>
        <begin position="6"/>
        <end position="25"/>
    </location>
</feature>
<evidence type="ECO:0000313" key="3">
    <source>
        <dbReference type="Proteomes" id="UP000611629"/>
    </source>
</evidence>
<keyword evidence="3" id="KW-1185">Reference proteome</keyword>
<keyword evidence="1" id="KW-1133">Transmembrane helix</keyword>
<dbReference type="RefSeq" id="WP_179239129.1">
    <property type="nucleotide sequence ID" value="NZ_JACBNQ010000021.1"/>
</dbReference>
<dbReference type="AlphaFoldDB" id="A0A974BLL3"/>
<protein>
    <submittedName>
        <fullName evidence="2">Uncharacterized protein</fullName>
    </submittedName>
</protein>
<keyword evidence="1" id="KW-0812">Transmembrane</keyword>
<dbReference type="NCBIfam" id="NF042414">
    <property type="entry name" value="CLC_0170_fam"/>
    <property type="match status" value="1"/>
</dbReference>